<sequence length="159" mass="17149">MAGALDEDSYRSGDETTRTRVQTSETRYIFAPMLEGSDHAPDGAQPIEPFSSLSGGGCLAKSPPLRLQRVPPTAETCDEWFTHVGFRRTGAARSRLCRGAFRHFCPAFRFLQPRRPATSGPRLSASEELGQHGPGFAGGHFGISAQCSGRAIHIMGDGE</sequence>
<name>A0A813FXF6_POLGL</name>
<evidence type="ECO:0000313" key="3">
    <source>
        <dbReference type="Proteomes" id="UP000654075"/>
    </source>
</evidence>
<evidence type="ECO:0000313" key="2">
    <source>
        <dbReference type="EMBL" id="CAE8615088.1"/>
    </source>
</evidence>
<accession>A0A813FXF6</accession>
<proteinExistence type="predicted"/>
<organism evidence="2 3">
    <name type="scientific">Polarella glacialis</name>
    <name type="common">Dinoflagellate</name>
    <dbReference type="NCBI Taxonomy" id="89957"/>
    <lineage>
        <taxon>Eukaryota</taxon>
        <taxon>Sar</taxon>
        <taxon>Alveolata</taxon>
        <taxon>Dinophyceae</taxon>
        <taxon>Suessiales</taxon>
        <taxon>Suessiaceae</taxon>
        <taxon>Polarella</taxon>
    </lineage>
</organism>
<feature type="compositionally biased region" description="Basic and acidic residues" evidence="1">
    <location>
        <begin position="8"/>
        <end position="18"/>
    </location>
</feature>
<protein>
    <submittedName>
        <fullName evidence="2">Uncharacterized protein</fullName>
    </submittedName>
</protein>
<dbReference type="EMBL" id="CAJNNV010025561">
    <property type="protein sequence ID" value="CAE8615088.1"/>
    <property type="molecule type" value="Genomic_DNA"/>
</dbReference>
<dbReference type="Proteomes" id="UP000654075">
    <property type="component" value="Unassembled WGS sequence"/>
</dbReference>
<reference evidence="2" key="1">
    <citation type="submission" date="2021-02" db="EMBL/GenBank/DDBJ databases">
        <authorList>
            <person name="Dougan E. K."/>
            <person name="Rhodes N."/>
            <person name="Thang M."/>
            <person name="Chan C."/>
        </authorList>
    </citation>
    <scope>NUCLEOTIDE SEQUENCE</scope>
</reference>
<comment type="caution">
    <text evidence="2">The sequence shown here is derived from an EMBL/GenBank/DDBJ whole genome shotgun (WGS) entry which is preliminary data.</text>
</comment>
<evidence type="ECO:0000256" key="1">
    <source>
        <dbReference type="SAM" id="MobiDB-lite"/>
    </source>
</evidence>
<keyword evidence="3" id="KW-1185">Reference proteome</keyword>
<dbReference type="AlphaFoldDB" id="A0A813FXF6"/>
<feature type="region of interest" description="Disordered" evidence="1">
    <location>
        <begin position="1"/>
        <end position="23"/>
    </location>
</feature>
<gene>
    <name evidence="2" type="ORF">PGLA1383_LOCUS32805</name>
</gene>